<evidence type="ECO:0000313" key="3">
    <source>
        <dbReference type="EMBL" id="SEE60332.1"/>
    </source>
</evidence>
<organism evidence="3 4">
    <name type="scientific">Jiangella alba</name>
    <dbReference type="NCBI Taxonomy" id="561176"/>
    <lineage>
        <taxon>Bacteria</taxon>
        <taxon>Bacillati</taxon>
        <taxon>Actinomycetota</taxon>
        <taxon>Actinomycetes</taxon>
        <taxon>Jiangellales</taxon>
        <taxon>Jiangellaceae</taxon>
        <taxon>Jiangella</taxon>
    </lineage>
</organism>
<proteinExistence type="predicted"/>
<evidence type="ECO:0000256" key="2">
    <source>
        <dbReference type="SAM" id="Phobius"/>
    </source>
</evidence>
<feature type="transmembrane region" description="Helical" evidence="2">
    <location>
        <begin position="130"/>
        <end position="160"/>
    </location>
</feature>
<gene>
    <name evidence="3" type="ORF">SAMN04488561_1917</name>
</gene>
<keyword evidence="2" id="KW-1133">Transmembrane helix</keyword>
<keyword evidence="2" id="KW-0812">Transmembrane</keyword>
<feature type="compositionally biased region" description="Basic and acidic residues" evidence="1">
    <location>
        <begin position="252"/>
        <end position="263"/>
    </location>
</feature>
<dbReference type="Proteomes" id="UP000181980">
    <property type="component" value="Unassembled WGS sequence"/>
</dbReference>
<feature type="transmembrane region" description="Helical" evidence="2">
    <location>
        <begin position="70"/>
        <end position="88"/>
    </location>
</feature>
<dbReference type="OrthoDB" id="4705984at2"/>
<feature type="transmembrane region" description="Helical" evidence="2">
    <location>
        <begin position="100"/>
        <end position="118"/>
    </location>
</feature>
<keyword evidence="4" id="KW-1185">Reference proteome</keyword>
<reference evidence="4" key="1">
    <citation type="submission" date="2016-10" db="EMBL/GenBank/DDBJ databases">
        <authorList>
            <person name="Varghese N."/>
            <person name="Submissions S."/>
        </authorList>
    </citation>
    <scope>NUCLEOTIDE SEQUENCE [LARGE SCALE GENOMIC DNA]</scope>
    <source>
        <strain evidence="4">DSM 45237</strain>
    </source>
</reference>
<feature type="region of interest" description="Disordered" evidence="1">
    <location>
        <begin position="249"/>
        <end position="272"/>
    </location>
</feature>
<dbReference type="AlphaFoldDB" id="A0A1H5K695"/>
<protein>
    <submittedName>
        <fullName evidence="3">Uncharacterized protein</fullName>
    </submittedName>
</protein>
<dbReference type="EMBL" id="FNUC01000003">
    <property type="protein sequence ID" value="SEE60332.1"/>
    <property type="molecule type" value="Genomic_DNA"/>
</dbReference>
<evidence type="ECO:0000256" key="1">
    <source>
        <dbReference type="SAM" id="MobiDB-lite"/>
    </source>
</evidence>
<dbReference type="RefSeq" id="WP_069115231.1">
    <property type="nucleotide sequence ID" value="NZ_FNUC01000003.1"/>
</dbReference>
<accession>A0A1H5K695</accession>
<name>A0A1H5K695_9ACTN</name>
<keyword evidence="2" id="KW-0472">Membrane</keyword>
<dbReference type="STRING" id="561176.SAMN04488561_1917"/>
<evidence type="ECO:0000313" key="4">
    <source>
        <dbReference type="Proteomes" id="UP000181980"/>
    </source>
</evidence>
<feature type="transmembrane region" description="Helical" evidence="2">
    <location>
        <begin position="32"/>
        <end position="58"/>
    </location>
</feature>
<sequence length="272" mass="28504">MAAPDYSDVVFSVHDTGDHIVRERPRGGAGAWTLLVLACLVLLATLPVALIVLFVLIAREHGFGYVALRAGPPAVVVLAAAIAVNALGERLTGRSSAGTRLMLGVGLLGFGATITAPLEEAWSDTGSNLPVLIAATIPGSVAVAGVILIGRAITLARGALRRQERMRQLRARGHRVDGVLESVRFLKTWAGSQPEFEVVAGYAGEHRVTARLLTEPERVPLPGARLWVHTDPAAPGDTDVLIELDPAAPVEFDPRGEDYRRPTGDSGGGGGG</sequence>